<sequence>MVRDFKLDKTRFVDAVKCNDVWMIYKSLLSEKVALKGINLRVPKGEIFGLLGPNGAGKTTLVSIMATLLRQTRGEVEVLGFDSLKDAKEIRKRINIASGNPNLIWSLTVYENLRYYAMLYGIRDRRIVENLIKDFELEEFRNVEFNRLSTGNKQKLILARAFINNPELVFLDEPTKGLDPPIAKRLREKIRTMQRERGITVVLTTHYMSEAEMLCKKIAFINHGEIVAEGTKEELKQMLRMRDKITIETDAEIPEQKFQNFEGVFMVERNENSYTFYVDSVEKRLWDIAKEVANYGRIRNVTVREVDLEDVFNELAK</sequence>
<accession>A0A7J3M298</accession>
<dbReference type="InterPro" id="IPR003439">
    <property type="entry name" value="ABC_transporter-like_ATP-bd"/>
</dbReference>
<dbReference type="SMART" id="SM00382">
    <property type="entry name" value="AAA"/>
    <property type="match status" value="1"/>
</dbReference>
<dbReference type="InterPro" id="IPR025302">
    <property type="entry name" value="DrrA1/2-like_C"/>
</dbReference>
<evidence type="ECO:0000256" key="1">
    <source>
        <dbReference type="ARBA" id="ARBA00005417"/>
    </source>
</evidence>
<evidence type="ECO:0000256" key="3">
    <source>
        <dbReference type="ARBA" id="ARBA00022741"/>
    </source>
</evidence>
<proteinExistence type="inferred from homology"/>
<name>A0A7J3M298_ARCFL</name>
<dbReference type="SUPFAM" id="SSF52540">
    <property type="entry name" value="P-loop containing nucleoside triphosphate hydrolases"/>
    <property type="match status" value="1"/>
</dbReference>
<comment type="similarity">
    <text evidence="1">Belongs to the ABC transporter superfamily.</text>
</comment>
<dbReference type="InterPro" id="IPR003593">
    <property type="entry name" value="AAA+_ATPase"/>
</dbReference>
<reference evidence="6" key="1">
    <citation type="journal article" date="2020" name="mSystems">
        <title>Genome- and Community-Level Interaction Insights into Carbon Utilization and Element Cycling Functions of Hydrothermarchaeota in Hydrothermal Sediment.</title>
        <authorList>
            <person name="Zhou Z."/>
            <person name="Liu Y."/>
            <person name="Xu W."/>
            <person name="Pan J."/>
            <person name="Luo Z.H."/>
            <person name="Li M."/>
        </authorList>
    </citation>
    <scope>NUCLEOTIDE SEQUENCE [LARGE SCALE GENOMIC DNA]</scope>
    <source>
        <strain evidence="6">SpSt-587</strain>
    </source>
</reference>
<dbReference type="EMBL" id="DSYZ01000032">
    <property type="protein sequence ID" value="HGT82374.1"/>
    <property type="molecule type" value="Genomic_DNA"/>
</dbReference>
<evidence type="ECO:0000313" key="6">
    <source>
        <dbReference type="EMBL" id="HGT82374.1"/>
    </source>
</evidence>
<evidence type="ECO:0000256" key="2">
    <source>
        <dbReference type="ARBA" id="ARBA00022448"/>
    </source>
</evidence>
<feature type="domain" description="ABC transporter" evidence="5">
    <location>
        <begin position="16"/>
        <end position="248"/>
    </location>
</feature>
<comment type="caution">
    <text evidence="6">The sequence shown here is derived from an EMBL/GenBank/DDBJ whole genome shotgun (WGS) entry which is preliminary data.</text>
</comment>
<keyword evidence="4 6" id="KW-0067">ATP-binding</keyword>
<dbReference type="PANTHER" id="PTHR42711:SF5">
    <property type="entry name" value="ABC TRANSPORTER ATP-BINDING PROTEIN NATA"/>
    <property type="match status" value="1"/>
</dbReference>
<organism evidence="6">
    <name type="scientific">Archaeoglobus fulgidus</name>
    <dbReference type="NCBI Taxonomy" id="2234"/>
    <lineage>
        <taxon>Archaea</taxon>
        <taxon>Methanobacteriati</taxon>
        <taxon>Methanobacteriota</taxon>
        <taxon>Archaeoglobi</taxon>
        <taxon>Archaeoglobales</taxon>
        <taxon>Archaeoglobaceae</taxon>
        <taxon>Archaeoglobus</taxon>
    </lineage>
</organism>
<gene>
    <name evidence="6" type="ORF">ENT52_01400</name>
</gene>
<dbReference type="InterPro" id="IPR050763">
    <property type="entry name" value="ABC_transporter_ATP-binding"/>
</dbReference>
<dbReference type="GO" id="GO:0016887">
    <property type="term" value="F:ATP hydrolysis activity"/>
    <property type="evidence" value="ECO:0007669"/>
    <property type="project" value="InterPro"/>
</dbReference>
<dbReference type="InterPro" id="IPR027417">
    <property type="entry name" value="P-loop_NTPase"/>
</dbReference>
<dbReference type="GO" id="GO:0005524">
    <property type="term" value="F:ATP binding"/>
    <property type="evidence" value="ECO:0007669"/>
    <property type="project" value="UniProtKB-KW"/>
</dbReference>
<keyword evidence="3" id="KW-0547">Nucleotide-binding</keyword>
<dbReference type="Pfam" id="PF00005">
    <property type="entry name" value="ABC_tran"/>
    <property type="match status" value="1"/>
</dbReference>
<dbReference type="Gene3D" id="3.40.50.300">
    <property type="entry name" value="P-loop containing nucleotide triphosphate hydrolases"/>
    <property type="match status" value="1"/>
</dbReference>
<dbReference type="PANTHER" id="PTHR42711">
    <property type="entry name" value="ABC TRANSPORTER ATP-BINDING PROTEIN"/>
    <property type="match status" value="1"/>
</dbReference>
<evidence type="ECO:0000259" key="5">
    <source>
        <dbReference type="PROSITE" id="PS50893"/>
    </source>
</evidence>
<protein>
    <submittedName>
        <fullName evidence="6">ABC transporter ATP-binding protein</fullName>
    </submittedName>
</protein>
<dbReference type="PROSITE" id="PS50893">
    <property type="entry name" value="ABC_TRANSPORTER_2"/>
    <property type="match status" value="1"/>
</dbReference>
<dbReference type="AlphaFoldDB" id="A0A7J3M298"/>
<dbReference type="Pfam" id="PF13732">
    <property type="entry name" value="DrrA1-3_C"/>
    <property type="match status" value="1"/>
</dbReference>
<evidence type="ECO:0000256" key="4">
    <source>
        <dbReference type="ARBA" id="ARBA00022840"/>
    </source>
</evidence>
<keyword evidence="2" id="KW-0813">Transport</keyword>